<dbReference type="CDD" id="cd00207">
    <property type="entry name" value="fer2"/>
    <property type="match status" value="1"/>
</dbReference>
<evidence type="ECO:0000256" key="5">
    <source>
        <dbReference type="ARBA" id="ARBA00023002"/>
    </source>
</evidence>
<dbReference type="CDD" id="cd06185">
    <property type="entry name" value="PDR_like"/>
    <property type="match status" value="1"/>
</dbReference>
<dbReference type="GO" id="GO:0051537">
    <property type="term" value="F:2 iron, 2 sulfur cluster binding"/>
    <property type="evidence" value="ECO:0007669"/>
    <property type="project" value="UniProtKB-KW"/>
</dbReference>
<dbReference type="PANTHER" id="PTHR47354">
    <property type="entry name" value="NADH OXIDOREDUCTASE HCR"/>
    <property type="match status" value="1"/>
</dbReference>
<comment type="cofactor">
    <cofactor evidence="1">
        <name>FAD</name>
        <dbReference type="ChEBI" id="CHEBI:57692"/>
    </cofactor>
</comment>
<dbReference type="PANTHER" id="PTHR47354:SF1">
    <property type="entry name" value="CARNITINE MONOOXYGENASE REDUCTASE SUBUNIT"/>
    <property type="match status" value="1"/>
</dbReference>
<dbReference type="EMBL" id="JADJIB010000008">
    <property type="protein sequence ID" value="MBK7274515.1"/>
    <property type="molecule type" value="Genomic_DNA"/>
</dbReference>
<feature type="domain" description="2Fe-2S ferredoxin-type" evidence="8">
    <location>
        <begin position="249"/>
        <end position="335"/>
    </location>
</feature>
<reference evidence="10 11" key="1">
    <citation type="submission" date="2020-10" db="EMBL/GenBank/DDBJ databases">
        <title>Connecting structure to function with the recovery of over 1000 high-quality activated sludge metagenome-assembled genomes encoding full-length rRNA genes using long-read sequencing.</title>
        <authorList>
            <person name="Singleton C.M."/>
            <person name="Petriglieri F."/>
            <person name="Kristensen J.M."/>
            <person name="Kirkegaard R.H."/>
            <person name="Michaelsen T.Y."/>
            <person name="Andersen M.H."/>
            <person name="Karst S.M."/>
            <person name="Dueholm M.S."/>
            <person name="Nielsen P.H."/>
            <person name="Albertsen M."/>
        </authorList>
    </citation>
    <scope>NUCLEOTIDE SEQUENCE [LARGE SCALE GENOMIC DNA]</scope>
    <source>
        <strain evidence="10">Ega_18-Q3-R5-49_MAXAC.001</strain>
    </source>
</reference>
<keyword evidence="6" id="KW-0408">Iron</keyword>
<comment type="caution">
    <text evidence="10">The sequence shown here is derived from an EMBL/GenBank/DDBJ whole genome shotgun (WGS) entry which is preliminary data.</text>
</comment>
<dbReference type="PROSITE" id="PS51085">
    <property type="entry name" value="2FE2S_FER_2"/>
    <property type="match status" value="1"/>
</dbReference>
<dbReference type="SUPFAM" id="SSF52343">
    <property type="entry name" value="Ferredoxin reductase-like, C-terminal NADP-linked domain"/>
    <property type="match status" value="1"/>
</dbReference>
<dbReference type="GO" id="GO:0046872">
    <property type="term" value="F:metal ion binding"/>
    <property type="evidence" value="ECO:0007669"/>
    <property type="project" value="UniProtKB-KW"/>
</dbReference>
<dbReference type="InterPro" id="IPR017927">
    <property type="entry name" value="FAD-bd_FR_type"/>
</dbReference>
<dbReference type="InterPro" id="IPR008333">
    <property type="entry name" value="Cbr1-like_FAD-bd_dom"/>
</dbReference>
<dbReference type="InterPro" id="IPR050415">
    <property type="entry name" value="MRET"/>
</dbReference>
<feature type="domain" description="FAD-binding FR-type" evidence="9">
    <location>
        <begin position="18"/>
        <end position="123"/>
    </location>
</feature>
<sequence length="335" mass="35345">MAPISTAGHLPAPTAVTEHEHTLVVAQREQASDDVLALTLAALDGSPLTPWAAGAHIDLILPTPTGDLVRQYSLCSSPGDLTSYRLGILHEPAGRGGSAYIHGGLRVGDTVRVAGPRNHFELVEAASYVLIAGGIGVTPLLPMVAALAASGADWHLYYVGRSRSTMAFCDELEQYADHVTLVPRDVAPRPDLAALLATPVPGRVVYSCGPESLIGWLEQTMAANGWAPGALHTERFEAQEIDTSSDQPFEVELSRTGKSLLVPADSSIFQVAREAGVSVLGSCLEGICGTCETEILEADGELIHRDSVLTLDDQASGEVMMICVSRCTGKVVLDM</sequence>
<accession>A0A935ILT7</accession>
<dbReference type="InterPro" id="IPR001041">
    <property type="entry name" value="2Fe-2S_ferredoxin-type"/>
</dbReference>
<dbReference type="PRINTS" id="PR00409">
    <property type="entry name" value="PHDIOXRDTASE"/>
</dbReference>
<dbReference type="InterPro" id="IPR036010">
    <property type="entry name" value="2Fe-2S_ferredoxin-like_sf"/>
</dbReference>
<keyword evidence="4" id="KW-0479">Metal-binding</keyword>
<proteinExistence type="predicted"/>
<name>A0A935ILT7_9MICO</name>
<dbReference type="InterPro" id="IPR039261">
    <property type="entry name" value="FNR_nucleotide-bd"/>
</dbReference>
<dbReference type="Gene3D" id="3.40.50.80">
    <property type="entry name" value="Nucleotide-binding domain of ferredoxin-NADP reductase (FNR) module"/>
    <property type="match status" value="1"/>
</dbReference>
<dbReference type="Proteomes" id="UP000726105">
    <property type="component" value="Unassembled WGS sequence"/>
</dbReference>
<evidence type="ECO:0000256" key="4">
    <source>
        <dbReference type="ARBA" id="ARBA00022723"/>
    </source>
</evidence>
<dbReference type="SUPFAM" id="SSF63380">
    <property type="entry name" value="Riboflavin synthase domain-like"/>
    <property type="match status" value="1"/>
</dbReference>
<keyword evidence="3" id="KW-0001">2Fe-2S</keyword>
<dbReference type="InterPro" id="IPR017938">
    <property type="entry name" value="Riboflavin_synthase-like_b-brl"/>
</dbReference>
<dbReference type="PROSITE" id="PS51384">
    <property type="entry name" value="FAD_FR"/>
    <property type="match status" value="1"/>
</dbReference>
<evidence type="ECO:0000256" key="6">
    <source>
        <dbReference type="ARBA" id="ARBA00023004"/>
    </source>
</evidence>
<dbReference type="PROSITE" id="PS00197">
    <property type="entry name" value="2FE2S_FER_1"/>
    <property type="match status" value="1"/>
</dbReference>
<dbReference type="Pfam" id="PF00970">
    <property type="entry name" value="FAD_binding_6"/>
    <property type="match status" value="1"/>
</dbReference>
<dbReference type="Gene3D" id="2.40.30.10">
    <property type="entry name" value="Translation factors"/>
    <property type="match status" value="1"/>
</dbReference>
<dbReference type="Gene3D" id="3.10.20.30">
    <property type="match status" value="1"/>
</dbReference>
<evidence type="ECO:0000256" key="2">
    <source>
        <dbReference type="ARBA" id="ARBA00022630"/>
    </source>
</evidence>
<evidence type="ECO:0000259" key="8">
    <source>
        <dbReference type="PROSITE" id="PS51085"/>
    </source>
</evidence>
<dbReference type="InterPro" id="IPR006058">
    <property type="entry name" value="2Fe2S_fd_BS"/>
</dbReference>
<evidence type="ECO:0000313" key="11">
    <source>
        <dbReference type="Proteomes" id="UP000726105"/>
    </source>
</evidence>
<keyword evidence="2" id="KW-0285">Flavoprotein</keyword>
<dbReference type="Pfam" id="PF00111">
    <property type="entry name" value="Fer2"/>
    <property type="match status" value="1"/>
</dbReference>
<evidence type="ECO:0000256" key="3">
    <source>
        <dbReference type="ARBA" id="ARBA00022714"/>
    </source>
</evidence>
<protein>
    <submittedName>
        <fullName evidence="10">Oxidoreductase</fullName>
    </submittedName>
</protein>
<evidence type="ECO:0000313" key="10">
    <source>
        <dbReference type="EMBL" id="MBK7274515.1"/>
    </source>
</evidence>
<evidence type="ECO:0000256" key="1">
    <source>
        <dbReference type="ARBA" id="ARBA00001974"/>
    </source>
</evidence>
<dbReference type="SUPFAM" id="SSF54292">
    <property type="entry name" value="2Fe-2S ferredoxin-like"/>
    <property type="match status" value="1"/>
</dbReference>
<organism evidence="10 11">
    <name type="scientific">Candidatus Phosphoribacter hodrii</name>
    <dbReference type="NCBI Taxonomy" id="2953743"/>
    <lineage>
        <taxon>Bacteria</taxon>
        <taxon>Bacillati</taxon>
        <taxon>Actinomycetota</taxon>
        <taxon>Actinomycetes</taxon>
        <taxon>Micrococcales</taxon>
        <taxon>Dermatophilaceae</taxon>
        <taxon>Candidatus Phosphoribacter</taxon>
    </lineage>
</organism>
<keyword evidence="5" id="KW-0560">Oxidoreductase</keyword>
<gene>
    <name evidence="10" type="ORF">IPI13_15625</name>
</gene>
<evidence type="ECO:0000256" key="7">
    <source>
        <dbReference type="ARBA" id="ARBA00023014"/>
    </source>
</evidence>
<dbReference type="GO" id="GO:0016491">
    <property type="term" value="F:oxidoreductase activity"/>
    <property type="evidence" value="ECO:0007669"/>
    <property type="project" value="UniProtKB-KW"/>
</dbReference>
<keyword evidence="7" id="KW-0411">Iron-sulfur</keyword>
<evidence type="ECO:0000259" key="9">
    <source>
        <dbReference type="PROSITE" id="PS51384"/>
    </source>
</evidence>
<dbReference type="InterPro" id="IPR012675">
    <property type="entry name" value="Beta-grasp_dom_sf"/>
</dbReference>
<dbReference type="AlphaFoldDB" id="A0A935ILT7"/>